<dbReference type="AlphaFoldDB" id="J3NR44"/>
<feature type="compositionally biased region" description="Basic and acidic residues" evidence="1">
    <location>
        <begin position="77"/>
        <end position="91"/>
    </location>
</feature>
<reference evidence="4" key="4">
    <citation type="journal article" date="2015" name="G3 (Bethesda)">
        <title>Genome sequences of three phytopathogenic species of the Magnaporthaceae family of fungi.</title>
        <authorList>
            <person name="Okagaki L.H."/>
            <person name="Nunes C.C."/>
            <person name="Sailsbery J."/>
            <person name="Clay B."/>
            <person name="Brown D."/>
            <person name="John T."/>
            <person name="Oh Y."/>
            <person name="Young N."/>
            <person name="Fitzgerald M."/>
            <person name="Haas B.J."/>
            <person name="Zeng Q."/>
            <person name="Young S."/>
            <person name="Adiconis X."/>
            <person name="Fan L."/>
            <person name="Levin J.Z."/>
            <person name="Mitchell T.K."/>
            <person name="Okubara P.A."/>
            <person name="Farman M.L."/>
            <person name="Kohn L.M."/>
            <person name="Birren B."/>
            <person name="Ma L.-J."/>
            <person name="Dean R.A."/>
        </authorList>
    </citation>
    <scope>NUCLEOTIDE SEQUENCE</scope>
    <source>
        <strain evidence="4">R3-111a-1</strain>
    </source>
</reference>
<dbReference type="STRING" id="644352.J3NR44"/>
<dbReference type="OrthoDB" id="5854584at2759"/>
<feature type="compositionally biased region" description="Polar residues" evidence="1">
    <location>
        <begin position="20"/>
        <end position="52"/>
    </location>
</feature>
<evidence type="ECO:0000256" key="1">
    <source>
        <dbReference type="SAM" id="MobiDB-lite"/>
    </source>
</evidence>
<dbReference type="GeneID" id="20344207"/>
<reference evidence="5" key="1">
    <citation type="submission" date="2010-07" db="EMBL/GenBank/DDBJ databases">
        <title>The genome sequence of Gaeumannomyces graminis var. tritici strain R3-111a-1.</title>
        <authorList>
            <consortium name="The Broad Institute Genome Sequencing Platform"/>
            <person name="Ma L.-J."/>
            <person name="Dead R."/>
            <person name="Young S."/>
            <person name="Zeng Q."/>
            <person name="Koehrsen M."/>
            <person name="Alvarado L."/>
            <person name="Berlin A."/>
            <person name="Chapman S.B."/>
            <person name="Chen Z."/>
            <person name="Freedman E."/>
            <person name="Gellesch M."/>
            <person name="Goldberg J."/>
            <person name="Griggs A."/>
            <person name="Gujja S."/>
            <person name="Heilman E.R."/>
            <person name="Heiman D."/>
            <person name="Hepburn T."/>
            <person name="Howarth C."/>
            <person name="Jen D."/>
            <person name="Larson L."/>
            <person name="Mehta T."/>
            <person name="Neiman D."/>
            <person name="Pearson M."/>
            <person name="Roberts A."/>
            <person name="Saif S."/>
            <person name="Shea T."/>
            <person name="Shenoy N."/>
            <person name="Sisk P."/>
            <person name="Stolte C."/>
            <person name="Sykes S."/>
            <person name="Walk T."/>
            <person name="White J."/>
            <person name="Yandava C."/>
            <person name="Haas B."/>
            <person name="Nusbaum C."/>
            <person name="Birren B."/>
        </authorList>
    </citation>
    <scope>NUCLEOTIDE SEQUENCE [LARGE SCALE GENOMIC DNA]</scope>
    <source>
        <strain evidence="5">R3-111a-1</strain>
    </source>
</reference>
<feature type="region of interest" description="Disordered" evidence="1">
    <location>
        <begin position="1"/>
        <end position="95"/>
    </location>
</feature>
<reference evidence="4" key="5">
    <citation type="submission" date="2018-04" db="UniProtKB">
        <authorList>
            <consortium name="EnsemblFungi"/>
        </authorList>
    </citation>
    <scope>IDENTIFICATION</scope>
    <source>
        <strain evidence="4">R3-111a-1</strain>
    </source>
</reference>
<reference evidence="3" key="3">
    <citation type="submission" date="2010-09" db="EMBL/GenBank/DDBJ databases">
        <title>Annotation of Gaeumannomyces graminis var. tritici R3-111a-1.</title>
        <authorList>
            <consortium name="The Broad Institute Genome Sequencing Platform"/>
            <person name="Ma L.-J."/>
            <person name="Dead R."/>
            <person name="Young S.K."/>
            <person name="Zeng Q."/>
            <person name="Gargeya S."/>
            <person name="Fitzgerald M."/>
            <person name="Haas B."/>
            <person name="Abouelleil A."/>
            <person name="Alvarado L."/>
            <person name="Arachchi H.M."/>
            <person name="Berlin A."/>
            <person name="Brown A."/>
            <person name="Chapman S.B."/>
            <person name="Chen Z."/>
            <person name="Dunbar C."/>
            <person name="Freedman E."/>
            <person name="Gearin G."/>
            <person name="Gellesch M."/>
            <person name="Goldberg J."/>
            <person name="Griggs A."/>
            <person name="Gujja S."/>
            <person name="Heiman D."/>
            <person name="Howarth C."/>
            <person name="Larson L."/>
            <person name="Lui A."/>
            <person name="MacDonald P.J.P."/>
            <person name="Mehta T."/>
            <person name="Montmayeur A."/>
            <person name="Murphy C."/>
            <person name="Neiman D."/>
            <person name="Pearson M."/>
            <person name="Priest M."/>
            <person name="Roberts A."/>
            <person name="Saif S."/>
            <person name="Shea T."/>
            <person name="Shenoy N."/>
            <person name="Sisk P."/>
            <person name="Stolte C."/>
            <person name="Sykes S."/>
            <person name="Yandava C."/>
            <person name="Wortman J."/>
            <person name="Nusbaum C."/>
            <person name="Birren B."/>
        </authorList>
    </citation>
    <scope>NUCLEOTIDE SEQUENCE</scope>
    <source>
        <strain evidence="3">R3-111a-1</strain>
    </source>
</reference>
<dbReference type="RefSeq" id="XP_009219795.1">
    <property type="nucleotide sequence ID" value="XM_009221531.1"/>
</dbReference>
<feature type="transmembrane region" description="Helical" evidence="2">
    <location>
        <begin position="190"/>
        <end position="210"/>
    </location>
</feature>
<dbReference type="eggNOG" id="ENOG502S96H">
    <property type="taxonomic scope" value="Eukaryota"/>
</dbReference>
<dbReference type="InterPro" id="IPR039632">
    <property type="entry name" value="TMEM42"/>
</dbReference>
<dbReference type="EnsemblFungi" id="EJT78650">
    <property type="protein sequence ID" value="EJT78650"/>
    <property type="gene ID" value="GGTG_03749"/>
</dbReference>
<dbReference type="PANTHER" id="PTHR31965:SF1">
    <property type="entry name" value="TRANSMEMBRANE PROTEIN 42"/>
    <property type="match status" value="1"/>
</dbReference>
<dbReference type="InterPro" id="IPR037185">
    <property type="entry name" value="EmrE-like"/>
</dbReference>
<feature type="region of interest" description="Disordered" evidence="1">
    <location>
        <begin position="255"/>
        <end position="305"/>
    </location>
</feature>
<sequence length="305" mass="32575">MSRKRQQQEPAPDPAPDAPSTSISTSGEEQQEVATVSGRPSSWSKVPSSNASVDAAVHRRRRNKSKMESTLASERSPLLDEAGRETFRDSDSATTAASTMAWSQRNQWIIYAIASGTCAALNGVMAKLTTTELTTSLSHHIADFLGLSTAGGTVEFVVRATFFGLNLAFNGVMWTLFTQALSRGHSTTQVSIMNTSSNFVLTALLGLVIFSESLPPLWWLGASMLVAGNVIIGRKDEGSAGGDAACGDAACEDADADDDALSEAESGRSDYEAIPQVDGTVTRVEKDDDEEDIPQLGDLDRDHQR</sequence>
<organism evidence="3">
    <name type="scientific">Gaeumannomyces tritici (strain R3-111a-1)</name>
    <name type="common">Wheat and barley take-all root rot fungus</name>
    <name type="synonym">Gaeumannomyces graminis var. tritici</name>
    <dbReference type="NCBI Taxonomy" id="644352"/>
    <lineage>
        <taxon>Eukaryota</taxon>
        <taxon>Fungi</taxon>
        <taxon>Dikarya</taxon>
        <taxon>Ascomycota</taxon>
        <taxon>Pezizomycotina</taxon>
        <taxon>Sordariomycetes</taxon>
        <taxon>Sordariomycetidae</taxon>
        <taxon>Magnaporthales</taxon>
        <taxon>Magnaporthaceae</taxon>
        <taxon>Gaeumannomyces</taxon>
    </lineage>
</organism>
<keyword evidence="2" id="KW-0812">Transmembrane</keyword>
<evidence type="ECO:0000313" key="5">
    <source>
        <dbReference type="Proteomes" id="UP000006039"/>
    </source>
</evidence>
<feature type="transmembrane region" description="Helical" evidence="2">
    <location>
        <begin position="156"/>
        <end position="178"/>
    </location>
</feature>
<gene>
    <name evidence="4" type="primary">20344207</name>
    <name evidence="3" type="ORF">GGTG_03749</name>
</gene>
<proteinExistence type="predicted"/>
<evidence type="ECO:0000313" key="4">
    <source>
        <dbReference type="EnsemblFungi" id="EJT78650"/>
    </source>
</evidence>
<keyword evidence="5" id="KW-1185">Reference proteome</keyword>
<protein>
    <recommendedName>
        <fullName evidence="6">Transmembrane protein 42</fullName>
    </recommendedName>
</protein>
<dbReference type="Proteomes" id="UP000006039">
    <property type="component" value="Unassembled WGS sequence"/>
</dbReference>
<accession>J3NR44</accession>
<evidence type="ECO:0000256" key="2">
    <source>
        <dbReference type="SAM" id="Phobius"/>
    </source>
</evidence>
<dbReference type="SUPFAM" id="SSF103481">
    <property type="entry name" value="Multidrug resistance efflux transporter EmrE"/>
    <property type="match status" value="1"/>
</dbReference>
<dbReference type="HOGENOM" id="CLU_076687_1_0_1"/>
<evidence type="ECO:0008006" key="6">
    <source>
        <dbReference type="Google" id="ProtNLM"/>
    </source>
</evidence>
<keyword evidence="2" id="KW-0472">Membrane</keyword>
<evidence type="ECO:0000313" key="3">
    <source>
        <dbReference type="EMBL" id="EJT78650.1"/>
    </source>
</evidence>
<dbReference type="VEuPathDB" id="FungiDB:GGTG_03749"/>
<feature type="transmembrane region" description="Helical" evidence="2">
    <location>
        <begin position="108"/>
        <end position="128"/>
    </location>
</feature>
<reference evidence="3" key="2">
    <citation type="submission" date="2010-07" db="EMBL/GenBank/DDBJ databases">
        <authorList>
            <consortium name="The Broad Institute Genome Sequencing Platform"/>
            <consortium name="Broad Institute Genome Sequencing Center for Infectious Disease"/>
            <person name="Ma L.-J."/>
            <person name="Dead R."/>
            <person name="Young S."/>
            <person name="Zeng Q."/>
            <person name="Koehrsen M."/>
            <person name="Alvarado L."/>
            <person name="Berlin A."/>
            <person name="Chapman S.B."/>
            <person name="Chen Z."/>
            <person name="Freedman E."/>
            <person name="Gellesch M."/>
            <person name="Goldberg J."/>
            <person name="Griggs A."/>
            <person name="Gujja S."/>
            <person name="Heilman E.R."/>
            <person name="Heiman D."/>
            <person name="Hepburn T."/>
            <person name="Howarth C."/>
            <person name="Jen D."/>
            <person name="Larson L."/>
            <person name="Mehta T."/>
            <person name="Neiman D."/>
            <person name="Pearson M."/>
            <person name="Roberts A."/>
            <person name="Saif S."/>
            <person name="Shea T."/>
            <person name="Shenoy N."/>
            <person name="Sisk P."/>
            <person name="Stolte C."/>
            <person name="Sykes S."/>
            <person name="Walk T."/>
            <person name="White J."/>
            <person name="Yandava C."/>
            <person name="Haas B."/>
            <person name="Nusbaum C."/>
            <person name="Birren B."/>
        </authorList>
    </citation>
    <scope>NUCLEOTIDE SEQUENCE</scope>
    <source>
        <strain evidence="3">R3-111a-1</strain>
    </source>
</reference>
<dbReference type="PANTHER" id="PTHR31965">
    <property type="entry name" value="TRANSMEMBRANE PROTEIN 42"/>
    <property type="match status" value="1"/>
</dbReference>
<dbReference type="EMBL" id="GL385396">
    <property type="protein sequence ID" value="EJT78650.1"/>
    <property type="molecule type" value="Genomic_DNA"/>
</dbReference>
<keyword evidence="2" id="KW-1133">Transmembrane helix</keyword>
<name>J3NR44_GAET3</name>